<feature type="compositionally biased region" description="Basic and acidic residues" evidence="5">
    <location>
        <begin position="12"/>
        <end position="42"/>
    </location>
</feature>
<dbReference type="PANTHER" id="PTHR42718">
    <property type="entry name" value="MAJOR FACILITATOR SUPERFAMILY MULTIDRUG TRANSPORTER MFSC"/>
    <property type="match status" value="1"/>
</dbReference>
<accession>A0A6G1H7E4</accession>
<dbReference type="Pfam" id="PF07690">
    <property type="entry name" value="MFS_1"/>
    <property type="match status" value="1"/>
</dbReference>
<evidence type="ECO:0000256" key="2">
    <source>
        <dbReference type="ARBA" id="ARBA00022692"/>
    </source>
</evidence>
<feature type="transmembrane region" description="Helical" evidence="6">
    <location>
        <begin position="86"/>
        <end position="113"/>
    </location>
</feature>
<dbReference type="Proteomes" id="UP000800041">
    <property type="component" value="Unassembled WGS sequence"/>
</dbReference>
<sequence length="570" mass="61171">MSGTPPDNHQQWSEKQKEQGIYHDTPDTDTPRKSEQDIELPHRTSGQSDPDSLPQDDDRDHDAPNEDDHLERTVSLASTMSPLHEFVFVCLVCLAQFMTQVGLGQTMSIIHLIGNSFGITSPGELSWLIAAYSLTVGTFILLSGRLGDLFGYKKMLLIGFSWFSLWSMVAGLSIYSNHVLFNFARALQGIGASIVLPNGLAILGSTYPPGMKKNMAFSLFGALAPTGSIVGSVFAGLFALAWWPWAFFSSSITLVCIAIAGYFIIPTPPQPKQPPAREKRSLKNLISLLDLPAAIVGITSLVLINFAWNQAPVVGWSQPYVYVILIIGLLLIPLFFLLEVRFSKHPLLPFDALTPTVAFVLAATGLGWATFGIWFYYTWSFVMTLRGASPLLASAMISPVAPSGTLAAAATGLLLAKIRPEAVMTIALTAFTIGIILVATAPVEQTYWAQVFVSSVVTPWGMDMSFPAATIILSNAVSKEHQGIAASLVNTVVNYSISLGLGFAGTVEVNVNNGGLTQEDVLKGYRGAMYMGIGFAGGGMLLCLGFLGKGVWGAKKKGEKEKAESGGGHV</sequence>
<feature type="transmembrane region" description="Helical" evidence="6">
    <location>
        <begin position="245"/>
        <end position="265"/>
    </location>
</feature>
<feature type="region of interest" description="Disordered" evidence="5">
    <location>
        <begin position="1"/>
        <end position="67"/>
    </location>
</feature>
<dbReference type="SUPFAM" id="SSF103473">
    <property type="entry name" value="MFS general substrate transporter"/>
    <property type="match status" value="2"/>
</dbReference>
<feature type="transmembrane region" description="Helical" evidence="6">
    <location>
        <begin position="125"/>
        <end position="143"/>
    </location>
</feature>
<evidence type="ECO:0000313" key="9">
    <source>
        <dbReference type="Proteomes" id="UP000800041"/>
    </source>
</evidence>
<name>A0A6G1H7E4_9PEZI</name>
<evidence type="ECO:0000259" key="7">
    <source>
        <dbReference type="PROSITE" id="PS50850"/>
    </source>
</evidence>
<feature type="transmembrane region" description="Helical" evidence="6">
    <location>
        <begin position="485"/>
        <end position="507"/>
    </location>
</feature>
<feature type="transmembrane region" description="Helical" evidence="6">
    <location>
        <begin position="422"/>
        <end position="441"/>
    </location>
</feature>
<gene>
    <name evidence="8" type="ORF">K402DRAFT_391145</name>
</gene>
<protein>
    <recommendedName>
        <fullName evidence="7">Major facilitator superfamily (MFS) profile domain-containing protein</fullName>
    </recommendedName>
</protein>
<dbReference type="PANTHER" id="PTHR42718:SF1">
    <property type="entry name" value="LOW AFFINITY AMMONIUM TRANSPORTER"/>
    <property type="match status" value="1"/>
</dbReference>
<keyword evidence="3 6" id="KW-1133">Transmembrane helix</keyword>
<proteinExistence type="predicted"/>
<feature type="transmembrane region" description="Helical" evidence="6">
    <location>
        <begin position="216"/>
        <end position="239"/>
    </location>
</feature>
<dbReference type="GO" id="GO:0016020">
    <property type="term" value="C:membrane"/>
    <property type="evidence" value="ECO:0007669"/>
    <property type="project" value="UniProtKB-SubCell"/>
</dbReference>
<dbReference type="OrthoDB" id="2428527at2759"/>
<feature type="transmembrane region" description="Helical" evidence="6">
    <location>
        <begin position="447"/>
        <end position="473"/>
    </location>
</feature>
<feature type="domain" description="Major facilitator superfamily (MFS) profile" evidence="7">
    <location>
        <begin position="88"/>
        <end position="557"/>
    </location>
</feature>
<dbReference type="EMBL" id="ML977146">
    <property type="protein sequence ID" value="KAF1988977.1"/>
    <property type="molecule type" value="Genomic_DNA"/>
</dbReference>
<feature type="transmembrane region" description="Helical" evidence="6">
    <location>
        <begin position="527"/>
        <end position="547"/>
    </location>
</feature>
<organism evidence="8 9">
    <name type="scientific">Aulographum hederae CBS 113979</name>
    <dbReference type="NCBI Taxonomy" id="1176131"/>
    <lineage>
        <taxon>Eukaryota</taxon>
        <taxon>Fungi</taxon>
        <taxon>Dikarya</taxon>
        <taxon>Ascomycota</taxon>
        <taxon>Pezizomycotina</taxon>
        <taxon>Dothideomycetes</taxon>
        <taxon>Pleosporomycetidae</taxon>
        <taxon>Aulographales</taxon>
        <taxon>Aulographaceae</taxon>
    </lineage>
</organism>
<dbReference type="InterPro" id="IPR011701">
    <property type="entry name" value="MFS"/>
</dbReference>
<keyword evidence="2 6" id="KW-0812">Transmembrane</keyword>
<evidence type="ECO:0000313" key="8">
    <source>
        <dbReference type="EMBL" id="KAF1988977.1"/>
    </source>
</evidence>
<feature type="transmembrane region" description="Helical" evidence="6">
    <location>
        <begin position="320"/>
        <end position="340"/>
    </location>
</feature>
<evidence type="ECO:0000256" key="1">
    <source>
        <dbReference type="ARBA" id="ARBA00004141"/>
    </source>
</evidence>
<dbReference type="CDD" id="cd17476">
    <property type="entry name" value="MFS_Amf1_MDR_like"/>
    <property type="match status" value="1"/>
</dbReference>
<evidence type="ECO:0000256" key="6">
    <source>
        <dbReference type="SAM" id="Phobius"/>
    </source>
</evidence>
<feature type="compositionally biased region" description="Polar residues" evidence="5">
    <location>
        <begin position="1"/>
        <end position="11"/>
    </location>
</feature>
<dbReference type="InterPro" id="IPR020846">
    <property type="entry name" value="MFS_dom"/>
</dbReference>
<dbReference type="Gene3D" id="1.20.1250.20">
    <property type="entry name" value="MFS general substrate transporter like domains"/>
    <property type="match status" value="2"/>
</dbReference>
<feature type="transmembrane region" description="Helical" evidence="6">
    <location>
        <begin position="155"/>
        <end position="174"/>
    </location>
</feature>
<keyword evidence="4 6" id="KW-0472">Membrane</keyword>
<evidence type="ECO:0000256" key="5">
    <source>
        <dbReference type="SAM" id="MobiDB-lite"/>
    </source>
</evidence>
<feature type="transmembrane region" description="Helical" evidence="6">
    <location>
        <begin position="352"/>
        <end position="379"/>
    </location>
</feature>
<feature type="compositionally biased region" description="Basic and acidic residues" evidence="5">
    <location>
        <begin position="56"/>
        <end position="67"/>
    </location>
</feature>
<feature type="transmembrane region" description="Helical" evidence="6">
    <location>
        <begin position="285"/>
        <end position="308"/>
    </location>
</feature>
<evidence type="ECO:0000256" key="4">
    <source>
        <dbReference type="ARBA" id="ARBA00023136"/>
    </source>
</evidence>
<dbReference type="InterPro" id="IPR036259">
    <property type="entry name" value="MFS_trans_sf"/>
</dbReference>
<feature type="transmembrane region" description="Helical" evidence="6">
    <location>
        <begin position="186"/>
        <end position="204"/>
    </location>
</feature>
<dbReference type="GO" id="GO:0022857">
    <property type="term" value="F:transmembrane transporter activity"/>
    <property type="evidence" value="ECO:0007669"/>
    <property type="project" value="InterPro"/>
</dbReference>
<feature type="transmembrane region" description="Helical" evidence="6">
    <location>
        <begin position="391"/>
        <end position="415"/>
    </location>
</feature>
<dbReference type="PROSITE" id="PS50850">
    <property type="entry name" value="MFS"/>
    <property type="match status" value="1"/>
</dbReference>
<reference evidence="8" key="1">
    <citation type="journal article" date="2020" name="Stud. Mycol.">
        <title>101 Dothideomycetes genomes: a test case for predicting lifestyles and emergence of pathogens.</title>
        <authorList>
            <person name="Haridas S."/>
            <person name="Albert R."/>
            <person name="Binder M."/>
            <person name="Bloem J."/>
            <person name="Labutti K."/>
            <person name="Salamov A."/>
            <person name="Andreopoulos B."/>
            <person name="Baker S."/>
            <person name="Barry K."/>
            <person name="Bills G."/>
            <person name="Bluhm B."/>
            <person name="Cannon C."/>
            <person name="Castanera R."/>
            <person name="Culley D."/>
            <person name="Daum C."/>
            <person name="Ezra D."/>
            <person name="Gonzalez J."/>
            <person name="Henrissat B."/>
            <person name="Kuo A."/>
            <person name="Liang C."/>
            <person name="Lipzen A."/>
            <person name="Lutzoni F."/>
            <person name="Magnuson J."/>
            <person name="Mondo S."/>
            <person name="Nolan M."/>
            <person name="Ohm R."/>
            <person name="Pangilinan J."/>
            <person name="Park H.-J."/>
            <person name="Ramirez L."/>
            <person name="Alfaro M."/>
            <person name="Sun H."/>
            <person name="Tritt A."/>
            <person name="Yoshinaga Y."/>
            <person name="Zwiers L.-H."/>
            <person name="Turgeon B."/>
            <person name="Goodwin S."/>
            <person name="Spatafora J."/>
            <person name="Crous P."/>
            <person name="Grigoriev I."/>
        </authorList>
    </citation>
    <scope>NUCLEOTIDE SEQUENCE</scope>
    <source>
        <strain evidence="8">CBS 113979</strain>
    </source>
</reference>
<keyword evidence="9" id="KW-1185">Reference proteome</keyword>
<dbReference type="AlphaFoldDB" id="A0A6G1H7E4"/>
<comment type="subcellular location">
    <subcellularLocation>
        <location evidence="1">Membrane</location>
        <topology evidence="1">Multi-pass membrane protein</topology>
    </subcellularLocation>
</comment>
<evidence type="ECO:0000256" key="3">
    <source>
        <dbReference type="ARBA" id="ARBA00022989"/>
    </source>
</evidence>